<evidence type="ECO:0000313" key="1">
    <source>
        <dbReference type="EMBL" id="SVC17236.1"/>
    </source>
</evidence>
<dbReference type="Gene3D" id="3.50.30.40">
    <property type="entry name" value="Ribonuclease E inhibitor RraA/RraA-like"/>
    <property type="match status" value="1"/>
</dbReference>
<dbReference type="Pfam" id="PF03737">
    <property type="entry name" value="RraA-like"/>
    <property type="match status" value="1"/>
</dbReference>
<name>A0A382JZQ6_9ZZZZ</name>
<dbReference type="AlphaFoldDB" id="A0A382JZQ6"/>
<sequence length="267" mass="30483">MKLTNPEIIESITNKWSGKRDNNQRPLVPDNILERMSLVTTEEAWGTCRKHGYNFQFVGNWKNLHPERVVVGRAVTCRWVPRRPDLHEAIDSQGEKDYRIGFQNSWVIDELKENDLIVVDLFGKIFDGTFAGDNLSTAIKSKTGTGMIIDGGIRDTQRIFEMEDFNAFIRGYDPSAINNVSMVEINGITRIGEATCMPGDVVLGTRSGVIFIPPHLAEEVVINSESIRLKDEFGQQRIREGIYTPGEIDREFSKEMNKDFENWKKKK</sequence>
<dbReference type="InterPro" id="IPR036704">
    <property type="entry name" value="RraA/RraA-like_sf"/>
</dbReference>
<reference evidence="1" key="1">
    <citation type="submission" date="2018-05" db="EMBL/GenBank/DDBJ databases">
        <authorList>
            <person name="Lanie J.A."/>
            <person name="Ng W.-L."/>
            <person name="Kazmierczak K.M."/>
            <person name="Andrzejewski T.M."/>
            <person name="Davidsen T.M."/>
            <person name="Wayne K.J."/>
            <person name="Tettelin H."/>
            <person name="Glass J.I."/>
            <person name="Rusch D."/>
            <person name="Podicherti R."/>
            <person name="Tsui H.-C.T."/>
            <person name="Winkler M.E."/>
        </authorList>
    </citation>
    <scope>NUCLEOTIDE SEQUENCE</scope>
</reference>
<proteinExistence type="predicted"/>
<organism evidence="1">
    <name type="scientific">marine metagenome</name>
    <dbReference type="NCBI Taxonomy" id="408172"/>
    <lineage>
        <taxon>unclassified sequences</taxon>
        <taxon>metagenomes</taxon>
        <taxon>ecological metagenomes</taxon>
    </lineage>
</organism>
<protein>
    <recommendedName>
        <fullName evidence="2">Dimethylmenaquinone methyltransferase</fullName>
    </recommendedName>
</protein>
<dbReference type="EMBL" id="UINC01077264">
    <property type="protein sequence ID" value="SVC17236.1"/>
    <property type="molecule type" value="Genomic_DNA"/>
</dbReference>
<accession>A0A382JZQ6</accession>
<evidence type="ECO:0008006" key="2">
    <source>
        <dbReference type="Google" id="ProtNLM"/>
    </source>
</evidence>
<dbReference type="SUPFAM" id="SSF89562">
    <property type="entry name" value="RraA-like"/>
    <property type="match status" value="1"/>
</dbReference>
<dbReference type="InterPro" id="IPR005493">
    <property type="entry name" value="RraA/RraA-like"/>
</dbReference>
<gene>
    <name evidence="1" type="ORF">METZ01_LOCUS270090</name>
</gene>
<dbReference type="CDD" id="cd16841">
    <property type="entry name" value="RraA_family"/>
    <property type="match status" value="1"/>
</dbReference>